<comment type="caution">
    <text evidence="2">The sequence shown here is derived from an EMBL/GenBank/DDBJ whole genome shotgun (WGS) entry which is preliminary data.</text>
</comment>
<feature type="compositionally biased region" description="Low complexity" evidence="1">
    <location>
        <begin position="42"/>
        <end position="56"/>
    </location>
</feature>
<dbReference type="Proteomes" id="UP000663880">
    <property type="component" value="Unassembled WGS sequence"/>
</dbReference>
<accession>A0A821YCR2</accession>
<dbReference type="EMBL" id="CAJOBZ010000081">
    <property type="protein sequence ID" value="CAF4956808.1"/>
    <property type="molecule type" value="Genomic_DNA"/>
</dbReference>
<sequence length="94" mass="10113">MPLSSKSLRRRRQNSDKYAMDPARELNLRFARPRHRPFAQPPAKAESSRSGSSSSGSPPPAGSSPAPPPPAPPPTAPTHNAARARRFRPLSIAP</sequence>
<feature type="compositionally biased region" description="Pro residues" evidence="1">
    <location>
        <begin position="57"/>
        <end position="76"/>
    </location>
</feature>
<name>A0A821YCR2_9NEOP</name>
<proteinExistence type="predicted"/>
<evidence type="ECO:0000313" key="2">
    <source>
        <dbReference type="EMBL" id="CAF4956808.1"/>
    </source>
</evidence>
<evidence type="ECO:0000256" key="1">
    <source>
        <dbReference type="SAM" id="MobiDB-lite"/>
    </source>
</evidence>
<evidence type="ECO:0000313" key="3">
    <source>
        <dbReference type="Proteomes" id="UP000663880"/>
    </source>
</evidence>
<reference evidence="2" key="1">
    <citation type="submission" date="2021-02" db="EMBL/GenBank/DDBJ databases">
        <authorList>
            <person name="Steward A R."/>
        </authorList>
    </citation>
    <scope>NUCLEOTIDE SEQUENCE</scope>
</reference>
<dbReference type="AlphaFoldDB" id="A0A821YCR2"/>
<organism evidence="2 3">
    <name type="scientific">Pieris macdunnoughi</name>
    <dbReference type="NCBI Taxonomy" id="345717"/>
    <lineage>
        <taxon>Eukaryota</taxon>
        <taxon>Metazoa</taxon>
        <taxon>Ecdysozoa</taxon>
        <taxon>Arthropoda</taxon>
        <taxon>Hexapoda</taxon>
        <taxon>Insecta</taxon>
        <taxon>Pterygota</taxon>
        <taxon>Neoptera</taxon>
        <taxon>Endopterygota</taxon>
        <taxon>Lepidoptera</taxon>
        <taxon>Glossata</taxon>
        <taxon>Ditrysia</taxon>
        <taxon>Papilionoidea</taxon>
        <taxon>Pieridae</taxon>
        <taxon>Pierinae</taxon>
        <taxon>Pieris</taxon>
    </lineage>
</organism>
<feature type="region of interest" description="Disordered" evidence="1">
    <location>
        <begin position="1"/>
        <end position="94"/>
    </location>
</feature>
<feature type="compositionally biased region" description="Basic and acidic residues" evidence="1">
    <location>
        <begin position="13"/>
        <end position="27"/>
    </location>
</feature>
<protein>
    <submittedName>
        <fullName evidence="2">Uncharacterized protein</fullName>
    </submittedName>
</protein>
<keyword evidence="3" id="KW-1185">Reference proteome</keyword>
<dbReference type="OrthoDB" id="5979581at2759"/>
<gene>
    <name evidence="2" type="ORF">PMACD_LOCUS16315</name>
</gene>